<accession>A0A5J9U3Q5</accession>
<protein>
    <submittedName>
        <fullName evidence="5">Uncharacterized protein</fullName>
    </submittedName>
</protein>
<dbReference type="GO" id="GO:0009707">
    <property type="term" value="C:chloroplast outer membrane"/>
    <property type="evidence" value="ECO:0007669"/>
    <property type="project" value="TreeGrafter"/>
</dbReference>
<organism evidence="5 6">
    <name type="scientific">Eragrostis curvula</name>
    <name type="common">weeping love grass</name>
    <dbReference type="NCBI Taxonomy" id="38414"/>
    <lineage>
        <taxon>Eukaryota</taxon>
        <taxon>Viridiplantae</taxon>
        <taxon>Streptophyta</taxon>
        <taxon>Embryophyta</taxon>
        <taxon>Tracheophyta</taxon>
        <taxon>Spermatophyta</taxon>
        <taxon>Magnoliopsida</taxon>
        <taxon>Liliopsida</taxon>
        <taxon>Poales</taxon>
        <taxon>Poaceae</taxon>
        <taxon>PACMAD clade</taxon>
        <taxon>Chloridoideae</taxon>
        <taxon>Eragrostideae</taxon>
        <taxon>Eragrostidinae</taxon>
        <taxon>Eragrostis</taxon>
    </lineage>
</organism>
<keyword evidence="4" id="KW-0472">Membrane</keyword>
<keyword evidence="3" id="KW-1133">Transmembrane helix</keyword>
<comment type="subcellular location">
    <subcellularLocation>
        <location evidence="1">Membrane</location>
        <topology evidence="1">Multi-pass membrane protein</topology>
    </subcellularLocation>
</comment>
<reference evidence="5 6" key="1">
    <citation type="journal article" date="2019" name="Sci. Rep.">
        <title>A high-quality genome of Eragrostis curvula grass provides insights into Poaceae evolution and supports new strategies to enhance forage quality.</title>
        <authorList>
            <person name="Carballo J."/>
            <person name="Santos B.A.C.M."/>
            <person name="Zappacosta D."/>
            <person name="Garbus I."/>
            <person name="Selva J.P."/>
            <person name="Gallo C.A."/>
            <person name="Diaz A."/>
            <person name="Albertini E."/>
            <person name="Caccamo M."/>
            <person name="Echenique V."/>
        </authorList>
    </citation>
    <scope>NUCLEOTIDE SEQUENCE [LARGE SCALE GENOMIC DNA]</scope>
    <source>
        <strain evidence="6">cv. Victoria</strain>
        <tissue evidence="5">Leaf</tissue>
    </source>
</reference>
<dbReference type="GO" id="GO:0045037">
    <property type="term" value="P:protein import into chloroplast stroma"/>
    <property type="evidence" value="ECO:0007669"/>
    <property type="project" value="TreeGrafter"/>
</dbReference>
<dbReference type="Pfam" id="PF02466">
    <property type="entry name" value="Tim17"/>
    <property type="match status" value="1"/>
</dbReference>
<proteinExistence type="predicted"/>
<dbReference type="InterPro" id="IPR045238">
    <property type="entry name" value="Tim23-like"/>
</dbReference>
<keyword evidence="6" id="KW-1185">Reference proteome</keyword>
<evidence type="ECO:0000256" key="4">
    <source>
        <dbReference type="ARBA" id="ARBA00023136"/>
    </source>
</evidence>
<evidence type="ECO:0000256" key="2">
    <source>
        <dbReference type="ARBA" id="ARBA00022692"/>
    </source>
</evidence>
<dbReference type="PANTHER" id="PTHR15371:SF22">
    <property type="entry name" value="YMGG-LIKE GLY-ZIPPER DOMAIN-CONTAINING PROTEIN"/>
    <property type="match status" value="1"/>
</dbReference>
<dbReference type="PANTHER" id="PTHR15371">
    <property type="entry name" value="TIM23"/>
    <property type="match status" value="1"/>
</dbReference>
<feature type="non-terminal residue" evidence="5">
    <location>
        <position position="1"/>
    </location>
</feature>
<name>A0A5J9U3Q5_9POAL</name>
<sequence length="218" mass="23137">LAVSISFSSGLGSTALEGDRELSTMMPKIKLVLGLSASQWWPVWPTSITLRIDMGIPWMNRAVHGFLNVGAVAACKVAAEDTSEFISTGVASENKLERSLKKMCKEGAYWGAVASLYEAMEYGVERIRDQNGWTNAMIGGAITGALVSAATVAVAGASTDNYRGRVIKGAITGGAVATAAELINQRSRVVSVPLCQILNRPPVLKPLVKMDRVQVVAN</sequence>
<dbReference type="GO" id="GO:0015171">
    <property type="term" value="F:amino acid transmembrane transporter activity"/>
    <property type="evidence" value="ECO:0007669"/>
    <property type="project" value="TreeGrafter"/>
</dbReference>
<dbReference type="Proteomes" id="UP000324897">
    <property type="component" value="Chromosome 7"/>
</dbReference>
<gene>
    <name evidence="5" type="ORF">EJB05_34382</name>
</gene>
<evidence type="ECO:0000313" key="5">
    <source>
        <dbReference type="EMBL" id="TVU18293.1"/>
    </source>
</evidence>
<evidence type="ECO:0000256" key="1">
    <source>
        <dbReference type="ARBA" id="ARBA00004141"/>
    </source>
</evidence>
<evidence type="ECO:0000313" key="6">
    <source>
        <dbReference type="Proteomes" id="UP000324897"/>
    </source>
</evidence>
<keyword evidence="2" id="KW-0812">Transmembrane</keyword>
<dbReference type="AlphaFoldDB" id="A0A5J9U3Q5"/>
<dbReference type="OrthoDB" id="75343at2759"/>
<evidence type="ECO:0000256" key="3">
    <source>
        <dbReference type="ARBA" id="ARBA00022989"/>
    </source>
</evidence>
<dbReference type="EMBL" id="RWGY01000029">
    <property type="protein sequence ID" value="TVU18293.1"/>
    <property type="molecule type" value="Genomic_DNA"/>
</dbReference>
<comment type="caution">
    <text evidence="5">The sequence shown here is derived from an EMBL/GenBank/DDBJ whole genome shotgun (WGS) entry which is preliminary data.</text>
</comment>